<comment type="caution">
    <text evidence="1">The sequence shown here is derived from an EMBL/GenBank/DDBJ whole genome shotgun (WGS) entry which is preliminary data.</text>
</comment>
<name>A0AAN9KEE7_CANGL</name>
<organism evidence="1 2">
    <name type="scientific">Canavalia gladiata</name>
    <name type="common">Sword bean</name>
    <name type="synonym">Dolichos gladiatus</name>
    <dbReference type="NCBI Taxonomy" id="3824"/>
    <lineage>
        <taxon>Eukaryota</taxon>
        <taxon>Viridiplantae</taxon>
        <taxon>Streptophyta</taxon>
        <taxon>Embryophyta</taxon>
        <taxon>Tracheophyta</taxon>
        <taxon>Spermatophyta</taxon>
        <taxon>Magnoliopsida</taxon>
        <taxon>eudicotyledons</taxon>
        <taxon>Gunneridae</taxon>
        <taxon>Pentapetalae</taxon>
        <taxon>rosids</taxon>
        <taxon>fabids</taxon>
        <taxon>Fabales</taxon>
        <taxon>Fabaceae</taxon>
        <taxon>Papilionoideae</taxon>
        <taxon>50 kb inversion clade</taxon>
        <taxon>NPAAA clade</taxon>
        <taxon>indigoferoid/millettioid clade</taxon>
        <taxon>Phaseoleae</taxon>
        <taxon>Canavalia</taxon>
    </lineage>
</organism>
<evidence type="ECO:0000313" key="2">
    <source>
        <dbReference type="Proteomes" id="UP001367508"/>
    </source>
</evidence>
<dbReference type="Proteomes" id="UP001367508">
    <property type="component" value="Unassembled WGS sequence"/>
</dbReference>
<protein>
    <submittedName>
        <fullName evidence="1">Uncharacterized protein</fullName>
    </submittedName>
</protein>
<accession>A0AAN9KEE7</accession>
<proteinExistence type="predicted"/>
<gene>
    <name evidence="1" type="ORF">VNO77_34509</name>
</gene>
<keyword evidence="2" id="KW-1185">Reference proteome</keyword>
<reference evidence="1 2" key="1">
    <citation type="submission" date="2024-01" db="EMBL/GenBank/DDBJ databases">
        <title>The genomes of 5 underutilized Papilionoideae crops provide insights into root nodulation and disease resistanc.</title>
        <authorList>
            <person name="Jiang F."/>
        </authorList>
    </citation>
    <scope>NUCLEOTIDE SEQUENCE [LARGE SCALE GENOMIC DNA]</scope>
    <source>
        <strain evidence="1">LVBAO_FW01</strain>
        <tissue evidence="1">Leaves</tissue>
    </source>
</reference>
<dbReference type="EMBL" id="JAYMYQ010000008">
    <property type="protein sequence ID" value="KAK7315927.1"/>
    <property type="molecule type" value="Genomic_DNA"/>
</dbReference>
<sequence length="191" mass="21516">MNPRDELLGRRKRLWNQEDTLCSGEEILTKERREFSNLLKILQEGKERSQYIGNSEEDRGSSANATINLWLDRCTFASEFGAPRYRGGRTTTSALMGRLSKTKRGSMMHENIVTHGRLPQSLPRPGELLPVVYMGREIGLTRPMQVGDAQDGVRATIKTMQLYKALTCDLEFKVVQELKLEAELGPSDGAT</sequence>
<evidence type="ECO:0000313" key="1">
    <source>
        <dbReference type="EMBL" id="KAK7315927.1"/>
    </source>
</evidence>
<dbReference type="AlphaFoldDB" id="A0AAN9KEE7"/>